<reference evidence="1 2" key="1">
    <citation type="journal article" date="2014" name="Genome Biol.">
        <title>Transcriptome and methylome profiling reveals relics of genome dominance in the mesopolyploid Brassica oleracea.</title>
        <authorList>
            <person name="Parkin I.A."/>
            <person name="Koh C."/>
            <person name="Tang H."/>
            <person name="Robinson S.J."/>
            <person name="Kagale S."/>
            <person name="Clarke W.E."/>
            <person name="Town C.D."/>
            <person name="Nixon J."/>
            <person name="Krishnakumar V."/>
            <person name="Bidwell S.L."/>
            <person name="Denoeud F."/>
            <person name="Belcram H."/>
            <person name="Links M.G."/>
            <person name="Just J."/>
            <person name="Clarke C."/>
            <person name="Bender T."/>
            <person name="Huebert T."/>
            <person name="Mason A.S."/>
            <person name="Pires J.C."/>
            <person name="Barker G."/>
            <person name="Moore J."/>
            <person name="Walley P.G."/>
            <person name="Manoli S."/>
            <person name="Batley J."/>
            <person name="Edwards D."/>
            <person name="Nelson M.N."/>
            <person name="Wang X."/>
            <person name="Paterson A.H."/>
            <person name="King G."/>
            <person name="Bancroft I."/>
            <person name="Chalhoub B."/>
            <person name="Sharpe A.G."/>
        </authorList>
    </citation>
    <scope>NUCLEOTIDE SEQUENCE</scope>
    <source>
        <strain evidence="1 2">cv. TO1000</strain>
    </source>
</reference>
<dbReference type="HOGENOM" id="CLU_3090034_0_0_1"/>
<reference evidence="1" key="2">
    <citation type="submission" date="2015-03" db="UniProtKB">
        <authorList>
            <consortium name="EnsemblPlants"/>
        </authorList>
    </citation>
    <scope>IDENTIFICATION</scope>
</reference>
<protein>
    <submittedName>
        <fullName evidence="1">Uncharacterized protein</fullName>
    </submittedName>
</protein>
<name>A0A0D3DF61_BRAOL</name>
<proteinExistence type="predicted"/>
<dbReference type="Proteomes" id="UP000032141">
    <property type="component" value="Chromosome C7"/>
</dbReference>
<dbReference type="Gramene" id="Bo7g107090.1">
    <property type="protein sequence ID" value="Bo7g107090.1"/>
    <property type="gene ID" value="Bo7g107090"/>
</dbReference>
<organism evidence="1 2">
    <name type="scientific">Brassica oleracea var. oleracea</name>
    <dbReference type="NCBI Taxonomy" id="109376"/>
    <lineage>
        <taxon>Eukaryota</taxon>
        <taxon>Viridiplantae</taxon>
        <taxon>Streptophyta</taxon>
        <taxon>Embryophyta</taxon>
        <taxon>Tracheophyta</taxon>
        <taxon>Spermatophyta</taxon>
        <taxon>Magnoliopsida</taxon>
        <taxon>eudicotyledons</taxon>
        <taxon>Gunneridae</taxon>
        <taxon>Pentapetalae</taxon>
        <taxon>rosids</taxon>
        <taxon>malvids</taxon>
        <taxon>Brassicales</taxon>
        <taxon>Brassicaceae</taxon>
        <taxon>Brassiceae</taxon>
        <taxon>Brassica</taxon>
    </lineage>
</organism>
<evidence type="ECO:0000313" key="2">
    <source>
        <dbReference type="Proteomes" id="UP000032141"/>
    </source>
</evidence>
<dbReference type="EnsemblPlants" id="Bo7g107090.1">
    <property type="protein sequence ID" value="Bo7g107090.1"/>
    <property type="gene ID" value="Bo7g107090"/>
</dbReference>
<keyword evidence="2" id="KW-1185">Reference proteome</keyword>
<evidence type="ECO:0000313" key="1">
    <source>
        <dbReference type="EnsemblPlants" id="Bo7g107090.1"/>
    </source>
</evidence>
<dbReference type="AlphaFoldDB" id="A0A0D3DF61"/>
<sequence length="52" mass="6188">MKGWIPCKMHDTLAVTKKRNFLLFVPEFLHYHLQPHRLFTSLCSCYILCFGC</sequence>
<accession>A0A0D3DF61</accession>